<evidence type="ECO:0000256" key="5">
    <source>
        <dbReference type="ARBA" id="ARBA00022989"/>
    </source>
</evidence>
<evidence type="ECO:0000256" key="6">
    <source>
        <dbReference type="ARBA" id="ARBA00023122"/>
    </source>
</evidence>
<dbReference type="Gene3D" id="3.30.465.10">
    <property type="match status" value="1"/>
</dbReference>
<evidence type="ECO:0000256" key="4">
    <source>
        <dbReference type="ARBA" id="ARBA00022737"/>
    </source>
</evidence>
<evidence type="ECO:0000313" key="15">
    <source>
        <dbReference type="Proteomes" id="UP000199024"/>
    </source>
</evidence>
<dbReference type="InterPro" id="IPR005170">
    <property type="entry name" value="Transptr-assoc_dom"/>
</dbReference>
<organism evidence="14 15">
    <name type="scientific">Granulicella pectinivorans</name>
    <dbReference type="NCBI Taxonomy" id="474950"/>
    <lineage>
        <taxon>Bacteria</taxon>
        <taxon>Pseudomonadati</taxon>
        <taxon>Acidobacteriota</taxon>
        <taxon>Terriglobia</taxon>
        <taxon>Terriglobales</taxon>
        <taxon>Acidobacteriaceae</taxon>
        <taxon>Granulicella</taxon>
    </lineage>
</organism>
<dbReference type="Gene3D" id="3.10.580.10">
    <property type="entry name" value="CBS-domain"/>
    <property type="match status" value="1"/>
</dbReference>
<evidence type="ECO:0000256" key="3">
    <source>
        <dbReference type="ARBA" id="ARBA00022692"/>
    </source>
</evidence>
<feature type="domain" description="CNNM transmembrane" evidence="13">
    <location>
        <begin position="1"/>
        <end position="208"/>
    </location>
</feature>
<evidence type="ECO:0000256" key="2">
    <source>
        <dbReference type="ARBA" id="ARBA00022475"/>
    </source>
</evidence>
<keyword evidence="2" id="KW-1003">Cell membrane</keyword>
<keyword evidence="15" id="KW-1185">Reference proteome</keyword>
<keyword evidence="4" id="KW-0677">Repeat</keyword>
<feature type="transmembrane region" description="Helical" evidence="11">
    <location>
        <begin position="6"/>
        <end position="30"/>
    </location>
</feature>
<dbReference type="InterPro" id="IPR036318">
    <property type="entry name" value="FAD-bd_PCMH-like_sf"/>
</dbReference>
<evidence type="ECO:0000259" key="13">
    <source>
        <dbReference type="PROSITE" id="PS51846"/>
    </source>
</evidence>
<evidence type="ECO:0000313" key="14">
    <source>
        <dbReference type="EMBL" id="SFS18436.1"/>
    </source>
</evidence>
<keyword evidence="6 8" id="KW-0129">CBS domain</keyword>
<reference evidence="14 15" key="1">
    <citation type="submission" date="2016-10" db="EMBL/GenBank/DDBJ databases">
        <authorList>
            <person name="de Groot N.N."/>
        </authorList>
    </citation>
    <scope>NUCLEOTIDE SEQUENCE [LARGE SCALE GENOMIC DNA]</scope>
    <source>
        <strain evidence="14 15">DSM 21001</strain>
    </source>
</reference>
<dbReference type="PANTHER" id="PTHR43099">
    <property type="entry name" value="UPF0053 PROTEIN YRKA"/>
    <property type="match status" value="1"/>
</dbReference>
<proteinExistence type="predicted"/>
<evidence type="ECO:0000256" key="10">
    <source>
        <dbReference type="SAM" id="MobiDB-lite"/>
    </source>
</evidence>
<comment type="subcellular location">
    <subcellularLocation>
        <location evidence="1">Cell membrane</location>
        <topology evidence="1">Multi-pass membrane protein</topology>
    </subcellularLocation>
</comment>
<dbReference type="EMBL" id="FOZL01000001">
    <property type="protein sequence ID" value="SFS18436.1"/>
    <property type="molecule type" value="Genomic_DNA"/>
</dbReference>
<name>A0A1I6MRY3_9BACT</name>
<dbReference type="Pfam" id="PF00571">
    <property type="entry name" value="CBS"/>
    <property type="match status" value="2"/>
</dbReference>
<dbReference type="PROSITE" id="PS51371">
    <property type="entry name" value="CBS"/>
    <property type="match status" value="2"/>
</dbReference>
<evidence type="ECO:0000256" key="9">
    <source>
        <dbReference type="PROSITE-ProRule" id="PRU01193"/>
    </source>
</evidence>
<dbReference type="CDD" id="cd04590">
    <property type="entry name" value="CBS_pair_CorC_HlyC_assoc"/>
    <property type="match status" value="1"/>
</dbReference>
<evidence type="ECO:0000256" key="11">
    <source>
        <dbReference type="SAM" id="Phobius"/>
    </source>
</evidence>
<dbReference type="SMART" id="SM01091">
    <property type="entry name" value="CorC_HlyC"/>
    <property type="match status" value="1"/>
</dbReference>
<gene>
    <name evidence="14" type="ORF">SAMN05421771_3464</name>
</gene>
<dbReference type="SUPFAM" id="SSF56176">
    <property type="entry name" value="FAD-binding/transporter-associated domain-like"/>
    <property type="match status" value="1"/>
</dbReference>
<dbReference type="InterPro" id="IPR044751">
    <property type="entry name" value="Ion_transp-like_CBS"/>
</dbReference>
<dbReference type="STRING" id="474950.SAMN05421771_3464"/>
<protein>
    <submittedName>
        <fullName evidence="14">Hemolysin, contains CBS domains</fullName>
    </submittedName>
</protein>
<dbReference type="GO" id="GO:0005886">
    <property type="term" value="C:plasma membrane"/>
    <property type="evidence" value="ECO:0007669"/>
    <property type="project" value="UniProtKB-SubCell"/>
</dbReference>
<feature type="domain" description="CBS" evidence="12">
    <location>
        <begin position="313"/>
        <end position="370"/>
    </location>
</feature>
<feature type="region of interest" description="Disordered" evidence="10">
    <location>
        <begin position="457"/>
        <end position="477"/>
    </location>
</feature>
<dbReference type="PROSITE" id="PS51846">
    <property type="entry name" value="CNNM"/>
    <property type="match status" value="1"/>
</dbReference>
<dbReference type="SUPFAM" id="SSF54631">
    <property type="entry name" value="CBS-domain pair"/>
    <property type="match status" value="1"/>
</dbReference>
<dbReference type="Pfam" id="PF01595">
    <property type="entry name" value="CNNM"/>
    <property type="match status" value="1"/>
</dbReference>
<dbReference type="InterPro" id="IPR046342">
    <property type="entry name" value="CBS_dom_sf"/>
</dbReference>
<accession>A0A1I6MRY3</accession>
<evidence type="ECO:0000256" key="1">
    <source>
        <dbReference type="ARBA" id="ARBA00004651"/>
    </source>
</evidence>
<dbReference type="PANTHER" id="PTHR43099:SF5">
    <property type="entry name" value="HLYC_CORC FAMILY TRANSPORTER"/>
    <property type="match status" value="1"/>
</dbReference>
<feature type="domain" description="CBS" evidence="12">
    <location>
        <begin position="227"/>
        <end position="298"/>
    </location>
</feature>
<dbReference type="GO" id="GO:0050660">
    <property type="term" value="F:flavin adenine dinucleotide binding"/>
    <property type="evidence" value="ECO:0007669"/>
    <property type="project" value="InterPro"/>
</dbReference>
<dbReference type="Pfam" id="PF03471">
    <property type="entry name" value="CorC_HlyC"/>
    <property type="match status" value="1"/>
</dbReference>
<keyword evidence="5 9" id="KW-1133">Transmembrane helix</keyword>
<sequence length="477" mass="52369">MLEWMLFRAIMVAFFILANSFFVAAEFALISIRETRLDQLIAAGRPGARTALLLKRNIDDFLPAVQFGVTLAALALGWIGEPAVADLILALAARGLHHLPPHAVLYAHGLAVVIAFAVITYFEVLLGELVPKSLALQRTERIVLAVAGPMDVFIRMTRPAVRLMNASAGAVLHLFNAPLSGEGPVHSPEELKLIATSTRRMGLLPEFQEKIIHRAIELSHVTVREIMTPRGKIFSLPADLPVERASARIIEEQHSRIPVYESTIAGRHKSRHADTDQIIGIVYSKDISRLMHFRSVALSLGSSGDSGLTLRQVMREPFFVPETKLAVELLQDFQIRRRQIAVVVDEFGSTVGLVTAEDALEQIVGELEDEFDIASRPTLTSATGVMTLDGSATLRDLNTQLQWNFPREAGVETLAGFLLAQLGHIPHTGESITFEQRRYTVAEMAGRRISRVQVERLDNPLSDGQPLSAEAASEVGP</sequence>
<evidence type="ECO:0000256" key="7">
    <source>
        <dbReference type="ARBA" id="ARBA00023136"/>
    </source>
</evidence>
<feature type="transmembrane region" description="Helical" evidence="11">
    <location>
        <begin position="105"/>
        <end position="126"/>
    </location>
</feature>
<dbReference type="InterPro" id="IPR002550">
    <property type="entry name" value="CNNM"/>
</dbReference>
<dbReference type="AlphaFoldDB" id="A0A1I6MRY3"/>
<dbReference type="Proteomes" id="UP000199024">
    <property type="component" value="Unassembled WGS sequence"/>
</dbReference>
<dbReference type="InterPro" id="IPR000644">
    <property type="entry name" value="CBS_dom"/>
</dbReference>
<keyword evidence="3 9" id="KW-0812">Transmembrane</keyword>
<evidence type="ECO:0000256" key="8">
    <source>
        <dbReference type="PROSITE-ProRule" id="PRU00703"/>
    </source>
</evidence>
<dbReference type="RefSeq" id="WP_089841012.1">
    <property type="nucleotide sequence ID" value="NZ_FOZL01000001.1"/>
</dbReference>
<evidence type="ECO:0000259" key="12">
    <source>
        <dbReference type="PROSITE" id="PS51371"/>
    </source>
</evidence>
<dbReference type="InterPro" id="IPR051676">
    <property type="entry name" value="UPF0053_domain"/>
</dbReference>
<dbReference type="OrthoDB" id="9798188at2"/>
<keyword evidence="7 9" id="KW-0472">Membrane</keyword>
<dbReference type="InterPro" id="IPR016169">
    <property type="entry name" value="FAD-bd_PCMH_sub2"/>
</dbReference>